<proteinExistence type="inferred from homology"/>
<dbReference type="SUPFAM" id="SSF51735">
    <property type="entry name" value="NAD(P)-binding Rossmann-fold domains"/>
    <property type="match status" value="1"/>
</dbReference>
<dbReference type="InterPro" id="IPR051402">
    <property type="entry name" value="KPR-Related"/>
</dbReference>
<dbReference type="GO" id="GO:0008677">
    <property type="term" value="F:2-dehydropantoate 2-reductase activity"/>
    <property type="evidence" value="ECO:0007669"/>
    <property type="project" value="UniProtKB-EC"/>
</dbReference>
<evidence type="ECO:0000259" key="6">
    <source>
        <dbReference type="Pfam" id="PF08546"/>
    </source>
</evidence>
<accession>A0A4U7JJL2</accession>
<dbReference type="GO" id="GO:0005737">
    <property type="term" value="C:cytoplasm"/>
    <property type="evidence" value="ECO:0007669"/>
    <property type="project" value="TreeGrafter"/>
</dbReference>
<keyword evidence="8" id="KW-1185">Reference proteome</keyword>
<evidence type="ECO:0000256" key="2">
    <source>
        <dbReference type="ARBA" id="ARBA00022857"/>
    </source>
</evidence>
<keyword evidence="2 4" id="KW-0521">NADP</keyword>
<dbReference type="Gene3D" id="3.40.50.720">
    <property type="entry name" value="NAD(P)-binding Rossmann-like Domain"/>
    <property type="match status" value="1"/>
</dbReference>
<evidence type="ECO:0000256" key="4">
    <source>
        <dbReference type="RuleBase" id="RU362068"/>
    </source>
</evidence>
<dbReference type="Proteomes" id="UP000306409">
    <property type="component" value="Chromosome"/>
</dbReference>
<dbReference type="SUPFAM" id="SSF48179">
    <property type="entry name" value="6-phosphogluconate dehydrogenase C-terminal domain-like"/>
    <property type="match status" value="1"/>
</dbReference>
<dbReference type="InterPro" id="IPR008927">
    <property type="entry name" value="6-PGluconate_DH-like_C_sf"/>
</dbReference>
<evidence type="ECO:0000259" key="5">
    <source>
        <dbReference type="Pfam" id="PF02558"/>
    </source>
</evidence>
<keyword evidence="3 4" id="KW-0560">Oxidoreductase</keyword>
<evidence type="ECO:0000256" key="3">
    <source>
        <dbReference type="ARBA" id="ARBA00023002"/>
    </source>
</evidence>
<evidence type="ECO:0000313" key="7">
    <source>
        <dbReference type="EMBL" id="QNU66257.1"/>
    </source>
</evidence>
<gene>
    <name evidence="7" type="ORF">EHE19_015425</name>
</gene>
<comment type="catalytic activity">
    <reaction evidence="4">
        <text>(R)-pantoate + NADP(+) = 2-dehydropantoate + NADPH + H(+)</text>
        <dbReference type="Rhea" id="RHEA:16233"/>
        <dbReference type="ChEBI" id="CHEBI:11561"/>
        <dbReference type="ChEBI" id="CHEBI:15378"/>
        <dbReference type="ChEBI" id="CHEBI:15980"/>
        <dbReference type="ChEBI" id="CHEBI:57783"/>
        <dbReference type="ChEBI" id="CHEBI:58349"/>
        <dbReference type="EC" id="1.1.1.169"/>
    </reaction>
</comment>
<keyword evidence="4" id="KW-0566">Pantothenate biosynthesis</keyword>
<dbReference type="OrthoDB" id="9772736at2"/>
<dbReference type="Gene3D" id="1.10.1040.10">
    <property type="entry name" value="N-(1-d-carboxylethyl)-l-norvaline Dehydrogenase, domain 2"/>
    <property type="match status" value="1"/>
</dbReference>
<organism evidence="7 8">
    <name type="scientific">Ruminiclostridium herbifermentans</name>
    <dbReference type="NCBI Taxonomy" id="2488810"/>
    <lineage>
        <taxon>Bacteria</taxon>
        <taxon>Bacillati</taxon>
        <taxon>Bacillota</taxon>
        <taxon>Clostridia</taxon>
        <taxon>Eubacteriales</taxon>
        <taxon>Oscillospiraceae</taxon>
        <taxon>Ruminiclostridium</taxon>
    </lineage>
</organism>
<dbReference type="GO" id="GO:0015940">
    <property type="term" value="P:pantothenate biosynthetic process"/>
    <property type="evidence" value="ECO:0007669"/>
    <property type="project" value="UniProtKB-UniPathway"/>
</dbReference>
<dbReference type="Pfam" id="PF08546">
    <property type="entry name" value="ApbA_C"/>
    <property type="match status" value="1"/>
</dbReference>
<comment type="function">
    <text evidence="4">Catalyzes the NADPH-dependent reduction of ketopantoate into pantoic acid.</text>
</comment>
<evidence type="ECO:0000256" key="1">
    <source>
        <dbReference type="ARBA" id="ARBA00007870"/>
    </source>
</evidence>
<dbReference type="AlphaFoldDB" id="A0A4U7JJL2"/>
<comment type="pathway">
    <text evidence="4">Cofactor biosynthesis; (R)-pantothenate biosynthesis; (R)-pantoate from 3-methyl-2-oxobutanoate: step 2/2.</text>
</comment>
<dbReference type="InterPro" id="IPR013752">
    <property type="entry name" value="KPA_reductase"/>
</dbReference>
<dbReference type="NCBIfam" id="TIGR00745">
    <property type="entry name" value="apbA_panE"/>
    <property type="match status" value="1"/>
</dbReference>
<feature type="domain" description="Ketopantoate reductase C-terminal" evidence="6">
    <location>
        <begin position="202"/>
        <end position="316"/>
    </location>
</feature>
<dbReference type="InterPro" id="IPR003710">
    <property type="entry name" value="ApbA"/>
</dbReference>
<protein>
    <recommendedName>
        <fullName evidence="4">2-dehydropantoate 2-reductase</fullName>
        <ecNumber evidence="4">1.1.1.169</ecNumber>
    </recommendedName>
    <alternativeName>
        <fullName evidence="4">Ketopantoate reductase</fullName>
    </alternativeName>
</protein>
<dbReference type="InterPro" id="IPR013328">
    <property type="entry name" value="6PGD_dom2"/>
</dbReference>
<dbReference type="UniPathway" id="UPA00028">
    <property type="reaction ID" value="UER00004"/>
</dbReference>
<name>A0A4U7JJL2_9FIRM</name>
<dbReference type="InterPro" id="IPR036291">
    <property type="entry name" value="NAD(P)-bd_dom_sf"/>
</dbReference>
<evidence type="ECO:0000313" key="8">
    <source>
        <dbReference type="Proteomes" id="UP000306409"/>
    </source>
</evidence>
<dbReference type="PANTHER" id="PTHR21708">
    <property type="entry name" value="PROBABLE 2-DEHYDROPANTOATE 2-REDUCTASE"/>
    <property type="match status" value="1"/>
</dbReference>
<dbReference type="KEGG" id="rher:EHE19_015425"/>
<comment type="similarity">
    <text evidence="1 4">Belongs to the ketopantoate reductase family.</text>
</comment>
<dbReference type="EC" id="1.1.1.169" evidence="4"/>
<dbReference type="InterPro" id="IPR013332">
    <property type="entry name" value="KPR_N"/>
</dbReference>
<feature type="domain" description="Ketopantoate reductase N-terminal" evidence="5">
    <location>
        <begin position="10"/>
        <end position="169"/>
    </location>
</feature>
<reference evidence="7 8" key="1">
    <citation type="submission" date="2020-09" db="EMBL/GenBank/DDBJ databases">
        <title>Characterization and genome sequencing of Ruminiclostridium sp. nov. MA18.</title>
        <authorList>
            <person name="Rettenmaier R."/>
            <person name="Kowollik M.-L."/>
            <person name="Liebl W."/>
            <person name="Zverlov V."/>
        </authorList>
    </citation>
    <scope>NUCLEOTIDE SEQUENCE [LARGE SCALE GENOMIC DNA]</scope>
    <source>
        <strain evidence="7 8">MA18</strain>
    </source>
</reference>
<sequence>MSEIRKIINICIYGVGGVGGYFGGKLCQSMSASTHFIKDKDFRVYFVARGEHYKEIYSNGLTMHTEEQGEIIIKPYAVVNDASLIPPADIYIICTKSYDLCGAIESIKDKITNDTVILPLLNGIDIYERIRQVCDKGIVFPACVYIASYIDKPGVIKQTGPNGRIVFGRDPQNYSYIPYDLFKLFERAGIQFQWVDNPYPLIYEKYILICSFALVTAKFGVTMGRVIEDSYLLNILKNIMREIKSIADKKGINMSDNIIDDCIELVRKYPADTKTSYQRDIEQMKEHNEGELYANTIITLGESLNIDTPYTKLVANIE</sequence>
<dbReference type="EMBL" id="CP061336">
    <property type="protein sequence ID" value="QNU66257.1"/>
    <property type="molecule type" value="Genomic_DNA"/>
</dbReference>
<dbReference type="Pfam" id="PF02558">
    <property type="entry name" value="ApbA"/>
    <property type="match status" value="1"/>
</dbReference>
<dbReference type="RefSeq" id="WP_137697001.1">
    <property type="nucleotide sequence ID" value="NZ_CP061336.1"/>
</dbReference>
<dbReference type="PANTHER" id="PTHR21708:SF26">
    <property type="entry name" value="2-DEHYDROPANTOATE 2-REDUCTASE"/>
    <property type="match status" value="1"/>
</dbReference>